<protein>
    <submittedName>
        <fullName evidence="1">Uncharacterized protein</fullName>
    </submittedName>
</protein>
<evidence type="ECO:0000313" key="1">
    <source>
        <dbReference type="EMBL" id="JAD15316.1"/>
    </source>
</evidence>
<organism evidence="1">
    <name type="scientific">Arundo donax</name>
    <name type="common">Giant reed</name>
    <name type="synonym">Donax arundinaceus</name>
    <dbReference type="NCBI Taxonomy" id="35708"/>
    <lineage>
        <taxon>Eukaryota</taxon>
        <taxon>Viridiplantae</taxon>
        <taxon>Streptophyta</taxon>
        <taxon>Embryophyta</taxon>
        <taxon>Tracheophyta</taxon>
        <taxon>Spermatophyta</taxon>
        <taxon>Magnoliopsida</taxon>
        <taxon>Liliopsida</taxon>
        <taxon>Poales</taxon>
        <taxon>Poaceae</taxon>
        <taxon>PACMAD clade</taxon>
        <taxon>Arundinoideae</taxon>
        <taxon>Arundineae</taxon>
        <taxon>Arundo</taxon>
    </lineage>
</organism>
<reference evidence="1" key="2">
    <citation type="journal article" date="2015" name="Data Brief">
        <title>Shoot transcriptome of the giant reed, Arundo donax.</title>
        <authorList>
            <person name="Barrero R.A."/>
            <person name="Guerrero F.D."/>
            <person name="Moolhuijzen P."/>
            <person name="Goolsby J.A."/>
            <person name="Tidwell J."/>
            <person name="Bellgard S.E."/>
            <person name="Bellgard M.I."/>
        </authorList>
    </citation>
    <scope>NUCLEOTIDE SEQUENCE</scope>
    <source>
        <tissue evidence="1">Shoot tissue taken approximately 20 cm above the soil surface</tissue>
    </source>
</reference>
<accession>A0A0A8XP02</accession>
<name>A0A0A8XP02_ARUDO</name>
<dbReference type="EMBL" id="GBRH01282579">
    <property type="protein sequence ID" value="JAD15316.1"/>
    <property type="molecule type" value="Transcribed_RNA"/>
</dbReference>
<proteinExistence type="predicted"/>
<dbReference type="AlphaFoldDB" id="A0A0A8XP02"/>
<sequence>MCQLGNKTYLIHIAFLSIYINFAALSHNSTRESCESYAKMECHGYNQKQFFSSKRDGSWNS</sequence>
<reference evidence="1" key="1">
    <citation type="submission" date="2014-09" db="EMBL/GenBank/DDBJ databases">
        <authorList>
            <person name="Magalhaes I.L.F."/>
            <person name="Oliveira U."/>
            <person name="Santos F.R."/>
            <person name="Vidigal T.H.D.A."/>
            <person name="Brescovit A.D."/>
            <person name="Santos A.J."/>
        </authorList>
    </citation>
    <scope>NUCLEOTIDE SEQUENCE</scope>
    <source>
        <tissue evidence="1">Shoot tissue taken approximately 20 cm above the soil surface</tissue>
    </source>
</reference>